<organism evidence="1 2">
    <name type="scientific">Inhella crocodyli</name>
    <dbReference type="NCBI Taxonomy" id="2499851"/>
    <lineage>
        <taxon>Bacteria</taxon>
        <taxon>Pseudomonadati</taxon>
        <taxon>Pseudomonadota</taxon>
        <taxon>Betaproteobacteria</taxon>
        <taxon>Burkholderiales</taxon>
        <taxon>Sphaerotilaceae</taxon>
        <taxon>Inhella</taxon>
    </lineage>
</organism>
<dbReference type="RefSeq" id="WP_127683873.1">
    <property type="nucleotide sequence ID" value="NZ_SACM01000005.1"/>
</dbReference>
<evidence type="ECO:0008006" key="3">
    <source>
        <dbReference type="Google" id="ProtNLM"/>
    </source>
</evidence>
<dbReference type="OrthoDB" id="10009122at2"/>
<dbReference type="AlphaFoldDB" id="A0A437LC17"/>
<gene>
    <name evidence="1" type="ORF">EOD73_15095</name>
</gene>
<dbReference type="EMBL" id="SACM01000005">
    <property type="protein sequence ID" value="RVT82892.1"/>
    <property type="molecule type" value="Genomic_DNA"/>
</dbReference>
<reference evidence="1 2" key="1">
    <citation type="submission" date="2019-01" db="EMBL/GenBank/DDBJ databases">
        <authorList>
            <person name="Chen W.-M."/>
        </authorList>
    </citation>
    <scope>NUCLEOTIDE SEQUENCE [LARGE SCALE GENOMIC DNA]</scope>
    <source>
        <strain evidence="1 2">CCP-18</strain>
    </source>
</reference>
<keyword evidence="2" id="KW-1185">Reference proteome</keyword>
<sequence>MGIWLDELERESLESRALTQQQLRDRRALRATLEQHHEAMLMEPGFDCVLLLLDAQHKPGLGLDDLPATEGQDLMHAELVRMGLPVYALRDGQACVALPRASNDEVKRLLLRLNRRVASNSQERFAIVFGAARAHEARRSFSDWMALADLRFQQRQTRMGVGDAVAGALLARRAERRQTGRR</sequence>
<accession>A0A437LC17</accession>
<protein>
    <recommendedName>
        <fullName evidence="3">GGDEF domain-containing protein</fullName>
    </recommendedName>
</protein>
<evidence type="ECO:0000313" key="1">
    <source>
        <dbReference type="EMBL" id="RVT82892.1"/>
    </source>
</evidence>
<name>A0A437LC17_9BURK</name>
<dbReference type="Proteomes" id="UP000288587">
    <property type="component" value="Unassembled WGS sequence"/>
</dbReference>
<evidence type="ECO:0000313" key="2">
    <source>
        <dbReference type="Proteomes" id="UP000288587"/>
    </source>
</evidence>
<comment type="caution">
    <text evidence="1">The sequence shown here is derived from an EMBL/GenBank/DDBJ whole genome shotgun (WGS) entry which is preliminary data.</text>
</comment>
<proteinExistence type="predicted"/>